<reference evidence="2 3" key="1">
    <citation type="submission" date="2016-10" db="EMBL/GenBank/DDBJ databases">
        <authorList>
            <person name="de Groot N.N."/>
        </authorList>
    </citation>
    <scope>NUCLEOTIDE SEQUENCE [LARGE SCALE GENOMIC DNA]</scope>
    <source>
        <strain evidence="2 3">DSM 18180</strain>
    </source>
</reference>
<dbReference type="STRING" id="369401.SAMN05428642_101473"/>
<keyword evidence="1" id="KW-0472">Membrane</keyword>
<accession>A0A1K2ID55</accession>
<gene>
    <name evidence="2" type="ORF">SAMN05428642_101473</name>
</gene>
<keyword evidence="3" id="KW-1185">Reference proteome</keyword>
<sequence length="116" mass="13393">MPDKLIHIKGVDLKNNCPECYSTDGLHLTFKQKIVETKFYKSITSEINHELACKNCNSIIYPEQWTDDIDRVVEYQNKAFAPKKPSTYLKKLSWIVIITIAIVVAAIIFTILYNQL</sequence>
<organism evidence="2 3">
    <name type="scientific">Flaviramulus basaltis</name>
    <dbReference type="NCBI Taxonomy" id="369401"/>
    <lineage>
        <taxon>Bacteria</taxon>
        <taxon>Pseudomonadati</taxon>
        <taxon>Bacteroidota</taxon>
        <taxon>Flavobacteriia</taxon>
        <taxon>Flavobacteriales</taxon>
        <taxon>Flavobacteriaceae</taxon>
        <taxon>Flaviramulus</taxon>
    </lineage>
</organism>
<dbReference type="Proteomes" id="UP000182544">
    <property type="component" value="Unassembled WGS sequence"/>
</dbReference>
<evidence type="ECO:0000313" key="2">
    <source>
        <dbReference type="EMBL" id="SFZ89635.1"/>
    </source>
</evidence>
<evidence type="ECO:0000256" key="1">
    <source>
        <dbReference type="SAM" id="Phobius"/>
    </source>
</evidence>
<name>A0A1K2ID55_9FLAO</name>
<protein>
    <submittedName>
        <fullName evidence="2">Uncharacterized protein</fullName>
    </submittedName>
</protein>
<keyword evidence="1" id="KW-1133">Transmembrane helix</keyword>
<evidence type="ECO:0000313" key="3">
    <source>
        <dbReference type="Proteomes" id="UP000182544"/>
    </source>
</evidence>
<dbReference type="AlphaFoldDB" id="A0A1K2ID55"/>
<dbReference type="OrthoDB" id="1139350at2"/>
<feature type="transmembrane region" description="Helical" evidence="1">
    <location>
        <begin position="92"/>
        <end position="113"/>
    </location>
</feature>
<proteinExistence type="predicted"/>
<dbReference type="EMBL" id="FPKV01000001">
    <property type="protein sequence ID" value="SFZ89635.1"/>
    <property type="molecule type" value="Genomic_DNA"/>
</dbReference>
<keyword evidence="1" id="KW-0812">Transmembrane</keyword>
<dbReference type="RefSeq" id="WP_072400149.1">
    <property type="nucleotide sequence ID" value="NZ_FPKV01000001.1"/>
</dbReference>